<dbReference type="Gene3D" id="3.40.50.300">
    <property type="entry name" value="P-loop containing nucleotide triphosphate hydrolases"/>
    <property type="match status" value="1"/>
</dbReference>
<dbReference type="InParanoid" id="A0A2H3CXY9"/>
<dbReference type="SUPFAM" id="SSF52540">
    <property type="entry name" value="P-loop containing nucleoside triphosphate hydrolases"/>
    <property type="match status" value="1"/>
</dbReference>
<dbReference type="InterPro" id="IPR056884">
    <property type="entry name" value="NPHP3-like_N"/>
</dbReference>
<keyword evidence="5" id="KW-1185">Reference proteome</keyword>
<dbReference type="Pfam" id="PF24883">
    <property type="entry name" value="NPHP3_N"/>
    <property type="match status" value="1"/>
</dbReference>
<dbReference type="Proteomes" id="UP000217790">
    <property type="component" value="Unassembled WGS sequence"/>
</dbReference>
<dbReference type="SUPFAM" id="SSF53697">
    <property type="entry name" value="SIS domain"/>
    <property type="match status" value="1"/>
</dbReference>
<dbReference type="PANTHER" id="PTHR10039">
    <property type="entry name" value="AMELOGENIN"/>
    <property type="match status" value="1"/>
</dbReference>
<reference evidence="5" key="1">
    <citation type="journal article" date="2017" name="Nat. Ecol. Evol.">
        <title>Genome expansion and lineage-specific genetic innovations in the forest pathogenic fungi Armillaria.</title>
        <authorList>
            <person name="Sipos G."/>
            <person name="Prasanna A.N."/>
            <person name="Walter M.C."/>
            <person name="O'Connor E."/>
            <person name="Balint B."/>
            <person name="Krizsan K."/>
            <person name="Kiss B."/>
            <person name="Hess J."/>
            <person name="Varga T."/>
            <person name="Slot J."/>
            <person name="Riley R."/>
            <person name="Boka B."/>
            <person name="Rigling D."/>
            <person name="Barry K."/>
            <person name="Lee J."/>
            <person name="Mihaltcheva S."/>
            <person name="LaButti K."/>
            <person name="Lipzen A."/>
            <person name="Waldron R."/>
            <person name="Moloney N.M."/>
            <person name="Sperisen C."/>
            <person name="Kredics L."/>
            <person name="Vagvoelgyi C."/>
            <person name="Patrignani A."/>
            <person name="Fitzpatrick D."/>
            <person name="Nagy I."/>
            <person name="Doyle S."/>
            <person name="Anderson J.B."/>
            <person name="Grigoriev I.V."/>
            <person name="Gueldener U."/>
            <person name="Muensterkoetter M."/>
            <person name="Nagy L.G."/>
        </authorList>
    </citation>
    <scope>NUCLEOTIDE SEQUENCE [LARGE SCALE GENOMIC DNA]</scope>
    <source>
        <strain evidence="5">Ar21-2</strain>
    </source>
</reference>
<gene>
    <name evidence="4" type="ORF">ARMGADRAFT_1085207</name>
</gene>
<evidence type="ECO:0000259" key="3">
    <source>
        <dbReference type="Pfam" id="PF24883"/>
    </source>
</evidence>
<organism evidence="4 5">
    <name type="scientific">Armillaria gallica</name>
    <name type="common">Bulbous honey fungus</name>
    <name type="synonym">Armillaria bulbosa</name>
    <dbReference type="NCBI Taxonomy" id="47427"/>
    <lineage>
        <taxon>Eukaryota</taxon>
        <taxon>Fungi</taxon>
        <taxon>Dikarya</taxon>
        <taxon>Basidiomycota</taxon>
        <taxon>Agaricomycotina</taxon>
        <taxon>Agaricomycetes</taxon>
        <taxon>Agaricomycetidae</taxon>
        <taxon>Agaricales</taxon>
        <taxon>Marasmiineae</taxon>
        <taxon>Physalacriaceae</taxon>
        <taxon>Armillaria</taxon>
    </lineage>
</organism>
<dbReference type="EMBL" id="KZ293676">
    <property type="protein sequence ID" value="PBK87875.1"/>
    <property type="molecule type" value="Genomic_DNA"/>
</dbReference>
<dbReference type="PANTHER" id="PTHR10039:SF14">
    <property type="entry name" value="NACHT DOMAIN-CONTAINING PROTEIN"/>
    <property type="match status" value="1"/>
</dbReference>
<evidence type="ECO:0000256" key="1">
    <source>
        <dbReference type="ARBA" id="ARBA00022737"/>
    </source>
</evidence>
<feature type="domain" description="Nephrocystin 3-like N-terminal" evidence="3">
    <location>
        <begin position="367"/>
        <end position="507"/>
    </location>
</feature>
<dbReference type="InterPro" id="IPR027417">
    <property type="entry name" value="P-loop_NTPase"/>
</dbReference>
<proteinExistence type="predicted"/>
<keyword evidence="1" id="KW-0677">Repeat</keyword>
<evidence type="ECO:0000313" key="4">
    <source>
        <dbReference type="EMBL" id="PBK87875.1"/>
    </source>
</evidence>
<feature type="region of interest" description="Disordered" evidence="2">
    <location>
        <begin position="513"/>
        <end position="534"/>
    </location>
</feature>
<dbReference type="GO" id="GO:0097367">
    <property type="term" value="F:carbohydrate derivative binding"/>
    <property type="evidence" value="ECO:0007669"/>
    <property type="project" value="InterPro"/>
</dbReference>
<protein>
    <recommendedName>
        <fullName evidence="3">Nephrocystin 3-like N-terminal domain-containing protein</fullName>
    </recommendedName>
</protein>
<dbReference type="STRING" id="47427.A0A2H3CXY9"/>
<evidence type="ECO:0000313" key="5">
    <source>
        <dbReference type="Proteomes" id="UP000217790"/>
    </source>
</evidence>
<feature type="region of interest" description="Disordered" evidence="2">
    <location>
        <begin position="1"/>
        <end position="45"/>
    </location>
</feature>
<dbReference type="InterPro" id="IPR046348">
    <property type="entry name" value="SIS_dom_sf"/>
</dbReference>
<dbReference type="GO" id="GO:1901135">
    <property type="term" value="P:carbohydrate derivative metabolic process"/>
    <property type="evidence" value="ECO:0007669"/>
    <property type="project" value="InterPro"/>
</dbReference>
<feature type="compositionally biased region" description="Basic and acidic residues" evidence="2">
    <location>
        <begin position="1"/>
        <end position="25"/>
    </location>
</feature>
<dbReference type="OMA" id="IINTEAM"/>
<accession>A0A2H3CXY9</accession>
<name>A0A2H3CXY9_ARMGA</name>
<dbReference type="AlphaFoldDB" id="A0A2H3CXY9"/>
<evidence type="ECO:0000256" key="2">
    <source>
        <dbReference type="SAM" id="MobiDB-lite"/>
    </source>
</evidence>
<dbReference type="OrthoDB" id="163438at2759"/>
<sequence length="873" mass="97481">MSSTGKPDEKRPRRYIHIDVHRSLPEGHGPQPDVQLPDVQGPSPEDQLLASSKIKIKLAAGGNVEKPSILKVKSNPPAIVTWIIAFDDLSDSTKIGFELYDRRSFHLPKKLMIGRTESKNMSDLVKGAPIISVYNSATPQSEICTLNVYRINIKEAVGDGVNATNAPRTPSERAGDVLQILQVAGPILDKLSELKRSGVFCHSDSMRTYKKQAETQEHVKELCRTMKSIHQEANSERALQKQHHLIEIYNSMFEKTFECCVFINNYEKKGSFGRLFSFNTSDTVTDYQEVFSNFEKKLDSALIMDTNYVAKEILGTVDETRQTVKKTDHGIDALNVKKLLEQLKPQLSLGPKCRCQEHTRVKTNEILDSWIKYGHRDKRVMWCSGLAGTGKSSLAGTLHDKLGGVTDSEGGRLRGRLGAFIRYDRTEKSPDMLIARLIPSIAFSLGQLDGRIGDALAKVLNDSPAVQNTPAPNQYKKLLYEPLKSMPELAQEEPLVIIIDGLDECRDLVISNSRSDGSDGVQQGSHNSSQVPQGDPAVAREVLAVLSEGFQDLAFMRLIVIVESLLLNKSSDPICDDIQLVINTRLEKIGDESHNFCNVLGDYPDAAKKLASKANGLFIWADVACRYLETCQSEEVLVQLLSIKASDNAVEHSDDNDWEADALEGLHHLYISALNQAAGRTQYVKNHIMKVLGAIMVARTPPGLTPDDLAKIMLGSGETSAKDILDKLGSVVETDTEQHGFIQLIHKSFDDFLTHQSLHHKDSWFIDIEDHKRKFAQQCLSMLTNFLEEWVESSDIPSHIHNYALLGPLWHIKSFDNSDVKDLHVLFKDDLSAKWFKVVDKASKKDDLFKEIIKALCWVNGVSHCVPFHIVVF</sequence>
<feature type="compositionally biased region" description="Polar residues" evidence="2">
    <location>
        <begin position="513"/>
        <end position="532"/>
    </location>
</feature>